<organism evidence="1 2">
    <name type="scientific">Salmonella bongori (strain ATCC 43975 / DSM 13772 / NCTC 12419)</name>
    <dbReference type="NCBI Taxonomy" id="218493"/>
    <lineage>
        <taxon>Bacteria</taxon>
        <taxon>Pseudomonadati</taxon>
        <taxon>Pseudomonadota</taxon>
        <taxon>Gammaproteobacteria</taxon>
        <taxon>Enterobacterales</taxon>
        <taxon>Enterobacteriaceae</taxon>
        <taxon>Salmonella</taxon>
    </lineage>
</organism>
<evidence type="ECO:0000313" key="1">
    <source>
        <dbReference type="EMBL" id="CCC31316.1"/>
    </source>
</evidence>
<evidence type="ECO:0000313" key="2">
    <source>
        <dbReference type="Proteomes" id="UP000000289"/>
    </source>
</evidence>
<dbReference type="eggNOG" id="ENOG50303ZI">
    <property type="taxonomic scope" value="Bacteria"/>
</dbReference>
<accession>A0A0K0HD35</accession>
<protein>
    <submittedName>
        <fullName evidence="1">Uncharacterized protein</fullName>
    </submittedName>
</protein>
<gene>
    <name evidence="1" type="ordered locus">SBG_2258</name>
</gene>
<dbReference type="EMBL" id="FR877557">
    <property type="protein sequence ID" value="CCC31316.1"/>
    <property type="molecule type" value="Genomic_DNA"/>
</dbReference>
<name>A0A0K0HD35_SALBC</name>
<proteinExistence type="predicted"/>
<dbReference type="Proteomes" id="UP000000289">
    <property type="component" value="Chromosome"/>
</dbReference>
<dbReference type="AlphaFoldDB" id="A0A0K0HD35"/>
<dbReference type="KEGG" id="sbg:SBG_2258"/>
<sequence>MKSQIRAYDFTVTALTTSPAVMQIVCNHYAKEINMRLNDSVIKNLKLPTNLTMFSETTVLAEPGDQGARCFLLVAIGSS</sequence>
<reference evidence="1 2" key="1">
    <citation type="journal article" date="2011" name="PLoS Pathog.">
        <title>Salmonella bongori provides insights into the evolution of the Salmonellae.</title>
        <authorList>
            <person name="Fookes M."/>
            <person name="Schroeder G.N."/>
            <person name="Langridge G.C."/>
            <person name="Blondel C.J."/>
            <person name="Mammina C."/>
            <person name="Connor T.R."/>
            <person name="Seth-Smith H."/>
            <person name="Vernikos G.S."/>
            <person name="Robinson K.S."/>
            <person name="Sanders M."/>
            <person name="Petty N.K."/>
            <person name="Kingsley R.A."/>
            <person name="Baumler A.J."/>
            <person name="Nuccio S.P."/>
            <person name="Contreras I."/>
            <person name="Santiviago C.A."/>
            <person name="Maskell D."/>
            <person name="Barrow P."/>
            <person name="Humphrey T."/>
            <person name="Nastasi A."/>
            <person name="Roberts M."/>
            <person name="Frankel G."/>
            <person name="Parkhill J."/>
            <person name="Dougan G."/>
            <person name="Thomson N.R."/>
        </authorList>
    </citation>
    <scope>NUCLEOTIDE SEQUENCE [LARGE SCALE GENOMIC DNA]</scope>
    <source>
        <strain evidence="2">ATCC 43975 / DSM 13772 / NCTC 12419</strain>
    </source>
</reference>